<reference evidence="1 2" key="1">
    <citation type="submission" date="2009-09" db="EMBL/GenBank/DDBJ databases">
        <authorList>
            <person name="Qin X."/>
            <person name="Bachman B."/>
            <person name="Battles P."/>
            <person name="Bell A."/>
            <person name="Bess C."/>
            <person name="Bickham C."/>
            <person name="Chaboub L."/>
            <person name="Chen D."/>
            <person name="Coyle M."/>
            <person name="Deiros D.R."/>
            <person name="Dinh H."/>
            <person name="Forbes L."/>
            <person name="Fowler G."/>
            <person name="Francisco L."/>
            <person name="Fu Q."/>
            <person name="Gubbala S."/>
            <person name="Hale W."/>
            <person name="Han Y."/>
            <person name="Hemphill L."/>
            <person name="Highlander S.K."/>
            <person name="Hirani K."/>
            <person name="Hogues M."/>
            <person name="Jackson L."/>
            <person name="Jakkamsetti A."/>
            <person name="Javaid M."/>
            <person name="Jiang H."/>
            <person name="Korchina V."/>
            <person name="Kovar C."/>
            <person name="Lara F."/>
            <person name="Lee S."/>
            <person name="Mata R."/>
            <person name="Mathew T."/>
            <person name="Moen C."/>
            <person name="Morales K."/>
            <person name="Munidasa M."/>
            <person name="Nazareth L."/>
            <person name="Ngo R."/>
            <person name="Nguyen L."/>
            <person name="Okwuonu G."/>
            <person name="Ongeri F."/>
            <person name="Patil S."/>
            <person name="Petrosino J."/>
            <person name="Pham C."/>
            <person name="Pham P."/>
            <person name="Pu L.-L."/>
            <person name="Puazo M."/>
            <person name="Raj R."/>
            <person name="Reid J."/>
            <person name="Rouhana J."/>
            <person name="Saada N."/>
            <person name="Shang Y."/>
            <person name="Simmons D."/>
            <person name="Thornton R."/>
            <person name="Warren J."/>
            <person name="Weissenberger G."/>
            <person name="Zhang J."/>
            <person name="Zhang L."/>
            <person name="Zhou C."/>
            <person name="Zhu D."/>
            <person name="Muzny D."/>
            <person name="Worley K."/>
            <person name="Gibbs R."/>
        </authorList>
    </citation>
    <scope>NUCLEOTIDE SEQUENCE [LARGE SCALE GENOMIC DNA]</scope>
    <source>
        <strain evidence="1 2">DSM 13335</strain>
    </source>
</reference>
<dbReference type="AlphaFoldDB" id="C8PD38"/>
<protein>
    <submittedName>
        <fullName evidence="1">Uncharacterized protein</fullName>
    </submittedName>
</protein>
<evidence type="ECO:0000313" key="2">
    <source>
        <dbReference type="Proteomes" id="UP000004115"/>
    </source>
</evidence>
<dbReference type="HOGENOM" id="CLU_3291510_0_0_9"/>
<dbReference type="EMBL" id="ACLN01000015">
    <property type="protein sequence ID" value="EEW51511.1"/>
    <property type="molecule type" value="Genomic_DNA"/>
</dbReference>
<comment type="caution">
    <text evidence="1">The sequence shown here is derived from an EMBL/GenBank/DDBJ whole genome shotgun (WGS) entry which is preliminary data.</text>
</comment>
<proteinExistence type="predicted"/>
<keyword evidence="2" id="KW-1185">Reference proteome</keyword>
<dbReference type="Proteomes" id="UP000004115">
    <property type="component" value="Unassembled WGS sequence"/>
</dbReference>
<sequence length="40" mass="4741">MLIYQHSGSLKLRFDYKKRALIQCLFILGGKYAKEKKLTH</sequence>
<gene>
    <name evidence="1" type="ORF">HMPREF0520_1008</name>
</gene>
<evidence type="ECO:0000313" key="1">
    <source>
        <dbReference type="EMBL" id="EEW51511.1"/>
    </source>
</evidence>
<name>C8PD38_9LACO</name>
<accession>C8PD38</accession>
<organism evidence="1 2">
    <name type="scientific">Lactobacillus iners DSM 13335</name>
    <dbReference type="NCBI Taxonomy" id="525328"/>
    <lineage>
        <taxon>Bacteria</taxon>
        <taxon>Bacillati</taxon>
        <taxon>Bacillota</taxon>
        <taxon>Bacilli</taxon>
        <taxon>Lactobacillales</taxon>
        <taxon>Lactobacillaceae</taxon>
        <taxon>Lactobacillus</taxon>
    </lineage>
</organism>